<name>A0AA39SBZ6_ACESA</name>
<organism evidence="1 2">
    <name type="scientific">Acer saccharum</name>
    <name type="common">Sugar maple</name>
    <dbReference type="NCBI Taxonomy" id="4024"/>
    <lineage>
        <taxon>Eukaryota</taxon>
        <taxon>Viridiplantae</taxon>
        <taxon>Streptophyta</taxon>
        <taxon>Embryophyta</taxon>
        <taxon>Tracheophyta</taxon>
        <taxon>Spermatophyta</taxon>
        <taxon>Magnoliopsida</taxon>
        <taxon>eudicotyledons</taxon>
        <taxon>Gunneridae</taxon>
        <taxon>Pentapetalae</taxon>
        <taxon>rosids</taxon>
        <taxon>malvids</taxon>
        <taxon>Sapindales</taxon>
        <taxon>Sapindaceae</taxon>
        <taxon>Hippocastanoideae</taxon>
        <taxon>Acereae</taxon>
        <taxon>Acer</taxon>
    </lineage>
</organism>
<keyword evidence="2" id="KW-1185">Reference proteome</keyword>
<gene>
    <name evidence="1" type="ORF">LWI29_001957</name>
</gene>
<dbReference type="AlphaFoldDB" id="A0AA39SBZ6"/>
<reference evidence="1" key="1">
    <citation type="journal article" date="2022" name="Plant J.">
        <title>Strategies of tolerance reflected in two North American maple genomes.</title>
        <authorList>
            <person name="McEvoy S.L."/>
            <person name="Sezen U.U."/>
            <person name="Trouern-Trend A."/>
            <person name="McMahon S.M."/>
            <person name="Schaberg P.G."/>
            <person name="Yang J."/>
            <person name="Wegrzyn J.L."/>
            <person name="Swenson N.G."/>
        </authorList>
    </citation>
    <scope>NUCLEOTIDE SEQUENCE</scope>
    <source>
        <strain evidence="1">NS2018</strain>
    </source>
</reference>
<dbReference type="Proteomes" id="UP001168877">
    <property type="component" value="Unassembled WGS sequence"/>
</dbReference>
<evidence type="ECO:0000313" key="1">
    <source>
        <dbReference type="EMBL" id="KAK0588518.1"/>
    </source>
</evidence>
<accession>A0AA39SBZ6</accession>
<dbReference type="EMBL" id="JAUESC010000381">
    <property type="protein sequence ID" value="KAK0588518.1"/>
    <property type="molecule type" value="Genomic_DNA"/>
</dbReference>
<proteinExistence type="predicted"/>
<evidence type="ECO:0000313" key="2">
    <source>
        <dbReference type="Proteomes" id="UP001168877"/>
    </source>
</evidence>
<comment type="caution">
    <text evidence="1">The sequence shown here is derived from an EMBL/GenBank/DDBJ whole genome shotgun (WGS) entry which is preliminary data.</text>
</comment>
<protein>
    <submittedName>
        <fullName evidence="1">Uncharacterized protein</fullName>
    </submittedName>
</protein>
<reference evidence="1" key="2">
    <citation type="submission" date="2023-06" db="EMBL/GenBank/DDBJ databases">
        <authorList>
            <person name="Swenson N.G."/>
            <person name="Wegrzyn J.L."/>
            <person name="Mcevoy S.L."/>
        </authorList>
    </citation>
    <scope>NUCLEOTIDE SEQUENCE</scope>
    <source>
        <strain evidence="1">NS2018</strain>
        <tissue evidence="1">Leaf</tissue>
    </source>
</reference>
<sequence length="235" mass="25506">MFFQNGGGKCGKWGEDNNKCEASMIDCWEKKDHAKLKVSKLVSLISESMCSSAVKDRGGLADSGGSLGSNKGIRGILGNGGLEYLTLAEISDRRRFLKKKKKRVWGVVLELILKKGLGCNAYMSSSNSHLCGHDSSKDGNGSNLMSGKVGDPSIDVFVDLRGQVSGVEIGEHVSSQFKASSRRGRKVYLAPTRHCMKTRSYIGRDKIPLYYEEGIMIGCVRGFGFLAHVGSVLAF</sequence>